<dbReference type="RefSeq" id="XP_009228723.1">
    <property type="nucleotide sequence ID" value="XM_009230459.1"/>
</dbReference>
<protein>
    <submittedName>
        <fullName evidence="1 2">Uncharacterized protein</fullName>
    </submittedName>
</protein>
<evidence type="ECO:0000313" key="3">
    <source>
        <dbReference type="Proteomes" id="UP000006039"/>
    </source>
</evidence>
<evidence type="ECO:0000313" key="2">
    <source>
        <dbReference type="EnsemblFungi" id="EJT69675"/>
    </source>
</evidence>
<keyword evidence="3" id="KW-1185">Reference proteome</keyword>
<proteinExistence type="predicted"/>
<accession>J3PGD4</accession>
<reference evidence="2" key="5">
    <citation type="submission" date="2018-04" db="UniProtKB">
        <authorList>
            <consortium name="EnsemblFungi"/>
        </authorList>
    </citation>
    <scope>IDENTIFICATION</scope>
    <source>
        <strain evidence="2">R3-111a-1</strain>
    </source>
</reference>
<evidence type="ECO:0000313" key="1">
    <source>
        <dbReference type="EMBL" id="EJT69675.1"/>
    </source>
</evidence>
<dbReference type="EMBL" id="GL385403">
    <property type="protein sequence ID" value="EJT69675.1"/>
    <property type="molecule type" value="Genomic_DNA"/>
</dbReference>
<dbReference type="VEuPathDB" id="FungiDB:GGTG_12558"/>
<dbReference type="Proteomes" id="UP000006039">
    <property type="component" value="Unassembled WGS sequence"/>
</dbReference>
<name>J3PGD4_GAET3</name>
<dbReference type="EnsemblFungi" id="EJT69675">
    <property type="protein sequence ID" value="EJT69675"/>
    <property type="gene ID" value="GGTG_12558"/>
</dbReference>
<gene>
    <name evidence="2" type="primary">20353016</name>
    <name evidence="1" type="ORF">GGTG_12558</name>
</gene>
<reference evidence="3" key="1">
    <citation type="submission" date="2010-07" db="EMBL/GenBank/DDBJ databases">
        <title>The genome sequence of Gaeumannomyces graminis var. tritici strain R3-111a-1.</title>
        <authorList>
            <consortium name="The Broad Institute Genome Sequencing Platform"/>
            <person name="Ma L.-J."/>
            <person name="Dead R."/>
            <person name="Young S."/>
            <person name="Zeng Q."/>
            <person name="Koehrsen M."/>
            <person name="Alvarado L."/>
            <person name="Berlin A."/>
            <person name="Chapman S.B."/>
            <person name="Chen Z."/>
            <person name="Freedman E."/>
            <person name="Gellesch M."/>
            <person name="Goldberg J."/>
            <person name="Griggs A."/>
            <person name="Gujja S."/>
            <person name="Heilman E.R."/>
            <person name="Heiman D."/>
            <person name="Hepburn T."/>
            <person name="Howarth C."/>
            <person name="Jen D."/>
            <person name="Larson L."/>
            <person name="Mehta T."/>
            <person name="Neiman D."/>
            <person name="Pearson M."/>
            <person name="Roberts A."/>
            <person name="Saif S."/>
            <person name="Shea T."/>
            <person name="Shenoy N."/>
            <person name="Sisk P."/>
            <person name="Stolte C."/>
            <person name="Sykes S."/>
            <person name="Walk T."/>
            <person name="White J."/>
            <person name="Yandava C."/>
            <person name="Haas B."/>
            <person name="Nusbaum C."/>
            <person name="Birren B."/>
        </authorList>
    </citation>
    <scope>NUCLEOTIDE SEQUENCE [LARGE SCALE GENOMIC DNA]</scope>
    <source>
        <strain evidence="3">R3-111a-1</strain>
    </source>
</reference>
<dbReference type="GeneID" id="20353016"/>
<organism evidence="1">
    <name type="scientific">Gaeumannomyces tritici (strain R3-111a-1)</name>
    <name type="common">Wheat and barley take-all root rot fungus</name>
    <name type="synonym">Gaeumannomyces graminis var. tritici</name>
    <dbReference type="NCBI Taxonomy" id="644352"/>
    <lineage>
        <taxon>Eukaryota</taxon>
        <taxon>Fungi</taxon>
        <taxon>Dikarya</taxon>
        <taxon>Ascomycota</taxon>
        <taxon>Pezizomycotina</taxon>
        <taxon>Sordariomycetes</taxon>
        <taxon>Sordariomycetidae</taxon>
        <taxon>Magnaporthales</taxon>
        <taxon>Magnaporthaceae</taxon>
        <taxon>Gaeumannomyces</taxon>
    </lineage>
</organism>
<reference evidence="1" key="3">
    <citation type="submission" date="2010-09" db="EMBL/GenBank/DDBJ databases">
        <title>Annotation of Gaeumannomyces graminis var. tritici R3-111a-1.</title>
        <authorList>
            <consortium name="The Broad Institute Genome Sequencing Platform"/>
            <person name="Ma L.-J."/>
            <person name="Dead R."/>
            <person name="Young S.K."/>
            <person name="Zeng Q."/>
            <person name="Gargeya S."/>
            <person name="Fitzgerald M."/>
            <person name="Haas B."/>
            <person name="Abouelleil A."/>
            <person name="Alvarado L."/>
            <person name="Arachchi H.M."/>
            <person name="Berlin A."/>
            <person name="Brown A."/>
            <person name="Chapman S.B."/>
            <person name="Chen Z."/>
            <person name="Dunbar C."/>
            <person name="Freedman E."/>
            <person name="Gearin G."/>
            <person name="Gellesch M."/>
            <person name="Goldberg J."/>
            <person name="Griggs A."/>
            <person name="Gujja S."/>
            <person name="Heiman D."/>
            <person name="Howarth C."/>
            <person name="Larson L."/>
            <person name="Lui A."/>
            <person name="MacDonald P.J.P."/>
            <person name="Mehta T."/>
            <person name="Montmayeur A."/>
            <person name="Murphy C."/>
            <person name="Neiman D."/>
            <person name="Pearson M."/>
            <person name="Priest M."/>
            <person name="Roberts A."/>
            <person name="Saif S."/>
            <person name="Shea T."/>
            <person name="Shenoy N."/>
            <person name="Sisk P."/>
            <person name="Stolte C."/>
            <person name="Sykes S."/>
            <person name="Yandava C."/>
            <person name="Wortman J."/>
            <person name="Nusbaum C."/>
            <person name="Birren B."/>
        </authorList>
    </citation>
    <scope>NUCLEOTIDE SEQUENCE</scope>
    <source>
        <strain evidence="1">R3-111a-1</strain>
    </source>
</reference>
<reference evidence="1" key="2">
    <citation type="submission" date="2010-07" db="EMBL/GenBank/DDBJ databases">
        <authorList>
            <consortium name="The Broad Institute Genome Sequencing Platform"/>
            <consortium name="Broad Institute Genome Sequencing Center for Infectious Disease"/>
            <person name="Ma L.-J."/>
            <person name="Dead R."/>
            <person name="Young S."/>
            <person name="Zeng Q."/>
            <person name="Koehrsen M."/>
            <person name="Alvarado L."/>
            <person name="Berlin A."/>
            <person name="Chapman S.B."/>
            <person name="Chen Z."/>
            <person name="Freedman E."/>
            <person name="Gellesch M."/>
            <person name="Goldberg J."/>
            <person name="Griggs A."/>
            <person name="Gujja S."/>
            <person name="Heilman E.R."/>
            <person name="Heiman D."/>
            <person name="Hepburn T."/>
            <person name="Howarth C."/>
            <person name="Jen D."/>
            <person name="Larson L."/>
            <person name="Mehta T."/>
            <person name="Neiman D."/>
            <person name="Pearson M."/>
            <person name="Roberts A."/>
            <person name="Saif S."/>
            <person name="Shea T."/>
            <person name="Shenoy N."/>
            <person name="Sisk P."/>
            <person name="Stolte C."/>
            <person name="Sykes S."/>
            <person name="Walk T."/>
            <person name="White J."/>
            <person name="Yandava C."/>
            <person name="Haas B."/>
            <person name="Nusbaum C."/>
            <person name="Birren B."/>
        </authorList>
    </citation>
    <scope>NUCLEOTIDE SEQUENCE</scope>
    <source>
        <strain evidence="1">R3-111a-1</strain>
    </source>
</reference>
<sequence length="67" mass="7573">MGALLQMAKLKWTPDGQTCLDRNEAQEGVPRTVGQDSREIHSGYVLTFLLRMATPRRGRAVQTRDML</sequence>
<reference evidence="2" key="4">
    <citation type="journal article" date="2015" name="G3 (Bethesda)">
        <title>Genome sequences of three phytopathogenic species of the Magnaporthaceae family of fungi.</title>
        <authorList>
            <person name="Okagaki L.H."/>
            <person name="Nunes C.C."/>
            <person name="Sailsbery J."/>
            <person name="Clay B."/>
            <person name="Brown D."/>
            <person name="John T."/>
            <person name="Oh Y."/>
            <person name="Young N."/>
            <person name="Fitzgerald M."/>
            <person name="Haas B.J."/>
            <person name="Zeng Q."/>
            <person name="Young S."/>
            <person name="Adiconis X."/>
            <person name="Fan L."/>
            <person name="Levin J.Z."/>
            <person name="Mitchell T.K."/>
            <person name="Okubara P.A."/>
            <person name="Farman M.L."/>
            <person name="Kohn L.M."/>
            <person name="Birren B."/>
            <person name="Ma L.-J."/>
            <person name="Dean R.A."/>
        </authorList>
    </citation>
    <scope>NUCLEOTIDE SEQUENCE</scope>
    <source>
        <strain evidence="2">R3-111a-1</strain>
    </source>
</reference>
<dbReference type="AlphaFoldDB" id="J3PGD4"/>
<dbReference type="HOGENOM" id="CLU_2812520_0_0_1"/>